<keyword evidence="3" id="KW-1185">Reference proteome</keyword>
<dbReference type="InterPro" id="IPR047951">
    <property type="entry name" value="Transpos_ISL3"/>
</dbReference>
<dbReference type="EMBL" id="CP034161">
    <property type="protein sequence ID" value="AZI40497.1"/>
    <property type="molecule type" value="Genomic_DNA"/>
</dbReference>
<dbReference type="InterPro" id="IPR002560">
    <property type="entry name" value="Transposase_DDE"/>
</dbReference>
<proteinExistence type="predicted"/>
<dbReference type="OrthoDB" id="2110692at2"/>
<organism evidence="2 3">
    <name type="scientific">Epilithonimonas vandammei</name>
    <dbReference type="NCBI Taxonomy" id="2487072"/>
    <lineage>
        <taxon>Bacteria</taxon>
        <taxon>Pseudomonadati</taxon>
        <taxon>Bacteroidota</taxon>
        <taxon>Flavobacteriia</taxon>
        <taxon>Flavobacteriales</taxon>
        <taxon>Weeksellaceae</taxon>
        <taxon>Chryseobacterium group</taxon>
        <taxon>Epilithonimonas</taxon>
    </lineage>
</organism>
<reference evidence="3" key="1">
    <citation type="submission" date="2018-11" db="EMBL/GenBank/DDBJ databases">
        <title>Proposal to divide the Flavobacteriaceae and reorganize its genera based on Amino Acid Identity values calculated from whole genome sequences.</title>
        <authorList>
            <person name="Nicholson A.C."/>
            <person name="Gulvik C.A."/>
            <person name="Whitney A.M."/>
            <person name="Humrighouse B.W."/>
            <person name="Bell M."/>
            <person name="Holmes B."/>
            <person name="Steigerwalt A.B."/>
            <person name="Villarma A."/>
            <person name="Sheth M."/>
            <person name="Batra D."/>
            <person name="Pryor J."/>
            <person name="Bernardet J.-F."/>
            <person name="Hugo C."/>
            <person name="Kampfer P."/>
            <person name="Newman J.D."/>
            <person name="McQuiston J.R."/>
        </authorList>
    </citation>
    <scope>NUCLEOTIDE SEQUENCE [LARGE SCALE GENOMIC DNA]</scope>
    <source>
        <strain evidence="3">F5649</strain>
    </source>
</reference>
<dbReference type="Proteomes" id="UP000281810">
    <property type="component" value="Chromosome"/>
</dbReference>
<evidence type="ECO:0000313" key="3">
    <source>
        <dbReference type="Proteomes" id="UP000281810"/>
    </source>
</evidence>
<dbReference type="PANTHER" id="PTHR33498:SF1">
    <property type="entry name" value="TRANSPOSASE FOR INSERTION SEQUENCE ELEMENT IS1557"/>
    <property type="match status" value="1"/>
</dbReference>
<protein>
    <submittedName>
        <fullName evidence="2">DDE transposase</fullName>
    </submittedName>
</protein>
<gene>
    <name evidence="2" type="ORF">EIB74_11230</name>
</gene>
<sequence>MYGVNGKKFRRQYKKSLSDFKNWKQKPHAEDYILFSENCSENLSLDEVALSEGELYTVLTSKTARGRKGSVVAIIKGTKSENVIEKLMKIGRKLRHKVKEVTLDMAGSMKLISKISFPNAVQVIDRFHVQKLAIEAVQELRIKHRWEAIDLENEILKQAKDKKTKPEIEVFENKDTRKQLLARSRYFLYKSCEKWTQNQRLRAGILFREYPDLEVAYNLADGLRKIYNQNITKSVAMLKLAHWFKDVEESGFKSFTTLKNTITNHYNDILNYFDERSTNASAESFNAKIKNFRMQLRGVRDKAFFLFRLSKLFA</sequence>
<name>A0A3G8Y8P6_9FLAO</name>
<accession>A0A3G8Y8P6</accession>
<dbReference type="AlphaFoldDB" id="A0A3G8Y8P6"/>
<evidence type="ECO:0000313" key="2">
    <source>
        <dbReference type="EMBL" id="AZI40497.1"/>
    </source>
</evidence>
<dbReference type="RefSeq" id="WP_124802996.1">
    <property type="nucleotide sequence ID" value="NZ_CP034161.1"/>
</dbReference>
<dbReference type="Pfam" id="PF01610">
    <property type="entry name" value="DDE_Tnp_ISL3"/>
    <property type="match status" value="1"/>
</dbReference>
<dbReference type="PANTHER" id="PTHR33498">
    <property type="entry name" value="TRANSPOSASE FOR INSERTION SEQUENCE ELEMENT IS1557"/>
    <property type="match status" value="1"/>
</dbReference>
<evidence type="ECO:0000259" key="1">
    <source>
        <dbReference type="Pfam" id="PF01610"/>
    </source>
</evidence>
<feature type="domain" description="Transposase IS204/IS1001/IS1096/IS1165 DDE" evidence="1">
    <location>
        <begin position="43"/>
        <end position="308"/>
    </location>
</feature>